<evidence type="ECO:0000313" key="2">
    <source>
        <dbReference type="EMBL" id="GGE41445.1"/>
    </source>
</evidence>
<accession>A0ABQ1SKK4</accession>
<evidence type="ECO:0000313" key="3">
    <source>
        <dbReference type="Proteomes" id="UP000599179"/>
    </source>
</evidence>
<sequence length="268" mass="30220">MRKIGVLGLGWLGKPLAEELQKEGFQVSGTTTTTAKKLQLLREGFQAFQIQIEADRIVGDADFFFRNLDILILNIPPKIPKDDISTYSKKIHRLHIEILKHQIRKVIYVSSTSVFQDALNFPVYNEQSTPNATSPKALQLIKAEQTFIKTPEFETAVIRFGGLVGNQRHPVYYIAGKPNLANPMAPVNLIHLADCINLIKTIIKTNKFNQVFHGVQSSPESKATFYKKAAQKRSLELPFFDKKVNVGKKITAEFTSNLLSIEFNNSVY</sequence>
<dbReference type="SUPFAM" id="SSF51735">
    <property type="entry name" value="NAD(P)-binding Rossmann-fold domains"/>
    <property type="match status" value="1"/>
</dbReference>
<dbReference type="RefSeq" id="WP_188459173.1">
    <property type="nucleotide sequence ID" value="NZ_BMGM01000010.1"/>
</dbReference>
<proteinExistence type="predicted"/>
<reference evidence="3" key="1">
    <citation type="journal article" date="2019" name="Int. J. Syst. Evol. Microbiol.">
        <title>The Global Catalogue of Microorganisms (GCM) 10K type strain sequencing project: providing services to taxonomists for standard genome sequencing and annotation.</title>
        <authorList>
            <consortium name="The Broad Institute Genomics Platform"/>
            <consortium name="The Broad Institute Genome Sequencing Center for Infectious Disease"/>
            <person name="Wu L."/>
            <person name="Ma J."/>
        </authorList>
    </citation>
    <scope>NUCLEOTIDE SEQUENCE [LARGE SCALE GENOMIC DNA]</scope>
    <source>
        <strain evidence="3">CGMCC 1.12931</strain>
    </source>
</reference>
<dbReference type="EMBL" id="BMGM01000010">
    <property type="protein sequence ID" value="GGE41445.1"/>
    <property type="molecule type" value="Genomic_DNA"/>
</dbReference>
<dbReference type="InterPro" id="IPR051783">
    <property type="entry name" value="NAD(P)-dependent_oxidoreduct"/>
</dbReference>
<dbReference type="InterPro" id="IPR006115">
    <property type="entry name" value="6PGDH_NADP-bd"/>
</dbReference>
<evidence type="ECO:0000259" key="1">
    <source>
        <dbReference type="Pfam" id="PF03446"/>
    </source>
</evidence>
<dbReference type="Gene3D" id="3.40.50.720">
    <property type="entry name" value="NAD(P)-binding Rossmann-like Domain"/>
    <property type="match status" value="1"/>
</dbReference>
<dbReference type="Proteomes" id="UP000599179">
    <property type="component" value="Unassembled WGS sequence"/>
</dbReference>
<dbReference type="InterPro" id="IPR036291">
    <property type="entry name" value="NAD(P)-bd_dom_sf"/>
</dbReference>
<protein>
    <submittedName>
        <fullName evidence="2">Epimerase</fullName>
    </submittedName>
</protein>
<keyword evidence="3" id="KW-1185">Reference proteome</keyword>
<gene>
    <name evidence="2" type="primary">yeeZ</name>
    <name evidence="2" type="ORF">GCM10010832_21850</name>
</gene>
<comment type="caution">
    <text evidence="2">The sequence shown here is derived from an EMBL/GenBank/DDBJ whole genome shotgun (WGS) entry which is preliminary data.</text>
</comment>
<feature type="domain" description="6-phosphogluconate dehydrogenase NADP-binding" evidence="1">
    <location>
        <begin position="3"/>
        <end position="49"/>
    </location>
</feature>
<dbReference type="PANTHER" id="PTHR48079">
    <property type="entry name" value="PROTEIN YEEZ"/>
    <property type="match status" value="1"/>
</dbReference>
<dbReference type="PANTHER" id="PTHR48079:SF6">
    <property type="entry name" value="NAD(P)-BINDING DOMAIN-CONTAINING PROTEIN-RELATED"/>
    <property type="match status" value="1"/>
</dbReference>
<organism evidence="2 3">
    <name type="scientific">Psychroflexus planctonicus</name>
    <dbReference type="NCBI Taxonomy" id="1526575"/>
    <lineage>
        <taxon>Bacteria</taxon>
        <taxon>Pseudomonadati</taxon>
        <taxon>Bacteroidota</taxon>
        <taxon>Flavobacteriia</taxon>
        <taxon>Flavobacteriales</taxon>
        <taxon>Flavobacteriaceae</taxon>
        <taxon>Psychroflexus</taxon>
    </lineage>
</organism>
<dbReference type="Pfam" id="PF03446">
    <property type="entry name" value="NAD_binding_2"/>
    <property type="match status" value="1"/>
</dbReference>
<name>A0ABQ1SKK4_9FLAO</name>